<dbReference type="InterPro" id="IPR028433">
    <property type="entry name" value="Parvin"/>
</dbReference>
<evidence type="ECO:0000313" key="12">
    <source>
        <dbReference type="Proteomes" id="UP000070544"/>
    </source>
</evidence>
<feature type="domain" description="Calponin-homology (CH)" evidence="10">
    <location>
        <begin position="38"/>
        <end position="140"/>
    </location>
</feature>
<feature type="transmembrane region" description="Helical" evidence="9">
    <location>
        <begin position="267"/>
        <end position="286"/>
    </location>
</feature>
<reference evidence="11 12" key="1">
    <citation type="journal article" date="2015" name="Genome Biol. Evol.">
        <title>Phylogenomic analyses indicate that early fungi evolved digesting cell walls of algal ancestors of land plants.</title>
        <authorList>
            <person name="Chang Y."/>
            <person name="Wang S."/>
            <person name="Sekimoto S."/>
            <person name="Aerts A.L."/>
            <person name="Choi C."/>
            <person name="Clum A."/>
            <person name="LaButti K.M."/>
            <person name="Lindquist E.A."/>
            <person name="Yee Ngan C."/>
            <person name="Ohm R.A."/>
            <person name="Salamov A.A."/>
            <person name="Grigoriev I.V."/>
            <person name="Spatafora J.W."/>
            <person name="Berbee M.L."/>
        </authorList>
    </citation>
    <scope>NUCLEOTIDE SEQUENCE [LARGE SCALE GENOMIC DNA]</scope>
    <source>
        <strain evidence="11 12">JEL478</strain>
    </source>
</reference>
<proteinExistence type="inferred from homology"/>
<keyword evidence="12" id="KW-1185">Reference proteome</keyword>
<keyword evidence="4" id="KW-0677">Repeat</keyword>
<feature type="region of interest" description="Disordered" evidence="8">
    <location>
        <begin position="11"/>
        <end position="33"/>
    </location>
</feature>
<dbReference type="AlphaFoldDB" id="A0A139A1R7"/>
<evidence type="ECO:0000256" key="1">
    <source>
        <dbReference type="ARBA" id="ARBA00004245"/>
    </source>
</evidence>
<evidence type="ECO:0000256" key="3">
    <source>
        <dbReference type="ARBA" id="ARBA00022490"/>
    </source>
</evidence>
<dbReference type="SUPFAM" id="SSF47576">
    <property type="entry name" value="Calponin-homology domain, CH-domain"/>
    <property type="match status" value="2"/>
</dbReference>
<evidence type="ECO:0000256" key="8">
    <source>
        <dbReference type="SAM" id="MobiDB-lite"/>
    </source>
</evidence>
<feature type="compositionally biased region" description="Polar residues" evidence="8">
    <location>
        <begin position="11"/>
        <end position="32"/>
    </location>
</feature>
<keyword evidence="7" id="KW-0206">Cytoskeleton</keyword>
<dbReference type="GO" id="GO:0007155">
    <property type="term" value="P:cell adhesion"/>
    <property type="evidence" value="ECO:0007669"/>
    <property type="project" value="UniProtKB-KW"/>
</dbReference>
<name>A0A139A1R7_GONPJ</name>
<organism evidence="11 12">
    <name type="scientific">Gonapodya prolifera (strain JEL478)</name>
    <name type="common">Monoblepharis prolifera</name>
    <dbReference type="NCBI Taxonomy" id="1344416"/>
    <lineage>
        <taxon>Eukaryota</taxon>
        <taxon>Fungi</taxon>
        <taxon>Fungi incertae sedis</taxon>
        <taxon>Chytridiomycota</taxon>
        <taxon>Chytridiomycota incertae sedis</taxon>
        <taxon>Monoblepharidomycetes</taxon>
        <taxon>Monoblepharidales</taxon>
        <taxon>Gonapodyaceae</taxon>
        <taxon>Gonapodya</taxon>
    </lineage>
</organism>
<accession>A0A139A1R7</accession>
<keyword evidence="5" id="KW-0130">Cell adhesion</keyword>
<dbReference type="Pfam" id="PF00307">
    <property type="entry name" value="CH"/>
    <property type="match status" value="1"/>
</dbReference>
<dbReference type="PANTHER" id="PTHR12114:SF4">
    <property type="entry name" value="GH23568P"/>
    <property type="match status" value="1"/>
</dbReference>
<dbReference type="GO" id="GO:0015629">
    <property type="term" value="C:actin cytoskeleton"/>
    <property type="evidence" value="ECO:0007669"/>
    <property type="project" value="TreeGrafter"/>
</dbReference>
<keyword evidence="9" id="KW-0812">Transmembrane</keyword>
<dbReference type="OrthoDB" id="2099265at2759"/>
<dbReference type="GO" id="GO:0003779">
    <property type="term" value="F:actin binding"/>
    <property type="evidence" value="ECO:0007669"/>
    <property type="project" value="UniProtKB-KW"/>
</dbReference>
<keyword evidence="3" id="KW-0963">Cytoplasm</keyword>
<evidence type="ECO:0000256" key="7">
    <source>
        <dbReference type="ARBA" id="ARBA00023212"/>
    </source>
</evidence>
<dbReference type="Gene3D" id="1.10.418.10">
    <property type="entry name" value="Calponin-like domain"/>
    <property type="match status" value="2"/>
</dbReference>
<dbReference type="Proteomes" id="UP000070544">
    <property type="component" value="Unassembled WGS sequence"/>
</dbReference>
<dbReference type="PANTHER" id="PTHR12114">
    <property type="entry name" value="PARVIN"/>
    <property type="match status" value="1"/>
</dbReference>
<sequence>MPVCRDFNIRDITSNNPMESSSTTLHPSSQNDPHLKRLKTALVTWINEIMRAEAEEIRDPVEDLADGSILRAFMGKLTGVPMEDSGIVGLSLVARQSKVSSALTHARTHFGVAGVWTPEGIVSKDHVSVLSFLVELVRAVKAPVELPSNVSIALIKREDLGNGDFRNRTVIQKLTGNEKPPPAVGEFLVSTRDAFDELLLDGAQGKAAKITELMIRFVNTQYEQTGMIVEGLHEFSDGVRDAVRLLCSWGVLQEPHRHWLFNVIIPYFQRFIIFLLGHVCGFFVPLSHFHARPATRQEKLENVAAAIAIMRDWNAETARLQPSEIVAGEEVAILRCLYAISTLARKNKK</sequence>
<evidence type="ECO:0000256" key="9">
    <source>
        <dbReference type="SAM" id="Phobius"/>
    </source>
</evidence>
<gene>
    <name evidence="11" type="ORF">M427DRAFT_464021</name>
</gene>
<dbReference type="EMBL" id="KQ965816">
    <property type="protein sequence ID" value="KXS10691.1"/>
    <property type="molecule type" value="Genomic_DNA"/>
</dbReference>
<keyword evidence="6" id="KW-0009">Actin-binding</keyword>
<comment type="subcellular location">
    <subcellularLocation>
        <location evidence="1">Cytoplasm</location>
        <location evidence="1">Cytoskeleton</location>
    </subcellularLocation>
</comment>
<evidence type="ECO:0000256" key="2">
    <source>
        <dbReference type="ARBA" id="ARBA00005666"/>
    </source>
</evidence>
<keyword evidence="9" id="KW-1133">Transmembrane helix</keyword>
<dbReference type="GO" id="GO:0030036">
    <property type="term" value="P:actin cytoskeleton organization"/>
    <property type="evidence" value="ECO:0007669"/>
    <property type="project" value="InterPro"/>
</dbReference>
<evidence type="ECO:0000256" key="4">
    <source>
        <dbReference type="ARBA" id="ARBA00022737"/>
    </source>
</evidence>
<keyword evidence="9" id="KW-0472">Membrane</keyword>
<evidence type="ECO:0000313" key="11">
    <source>
        <dbReference type="EMBL" id="KXS10691.1"/>
    </source>
</evidence>
<dbReference type="InterPro" id="IPR036872">
    <property type="entry name" value="CH_dom_sf"/>
</dbReference>
<protein>
    <recommendedName>
        <fullName evidence="10">Calponin-homology (CH) domain-containing protein</fullName>
    </recommendedName>
</protein>
<dbReference type="STRING" id="1344416.A0A139A1R7"/>
<evidence type="ECO:0000256" key="5">
    <source>
        <dbReference type="ARBA" id="ARBA00022889"/>
    </source>
</evidence>
<dbReference type="InterPro" id="IPR001715">
    <property type="entry name" value="CH_dom"/>
</dbReference>
<evidence type="ECO:0000259" key="10">
    <source>
        <dbReference type="Pfam" id="PF00307"/>
    </source>
</evidence>
<comment type="similarity">
    <text evidence="2">Belongs to the parvin family.</text>
</comment>
<dbReference type="OMA" id="WSAEMIH"/>
<evidence type="ECO:0000256" key="6">
    <source>
        <dbReference type="ARBA" id="ARBA00023203"/>
    </source>
</evidence>
<dbReference type="GO" id="GO:0005737">
    <property type="term" value="C:cytoplasm"/>
    <property type="evidence" value="ECO:0007669"/>
    <property type="project" value="TreeGrafter"/>
</dbReference>